<dbReference type="EMBL" id="BKCJ010173019">
    <property type="protein sequence ID" value="GEY37152.1"/>
    <property type="molecule type" value="Genomic_DNA"/>
</dbReference>
<sequence length="160" mass="17470">MNTSSGIGVSKESDDTMNEDTPVGVASAMQELILWLVLPLSWGRSSYARAMIELCVNMELNDNIVAAMPKINGEGHYTCNIRVEYEWKPLRRSSCKVFGHNHVKCPKNTGAGETKNVKKTSQASKGVDHTNKVSDSNHFEVLNSVNNDVEMGTNGGVKIG</sequence>
<evidence type="ECO:0000313" key="2">
    <source>
        <dbReference type="EMBL" id="GEY37152.1"/>
    </source>
</evidence>
<name>A0A699HL86_TANCI</name>
<evidence type="ECO:0000256" key="1">
    <source>
        <dbReference type="SAM" id="MobiDB-lite"/>
    </source>
</evidence>
<dbReference type="AlphaFoldDB" id="A0A699HL86"/>
<accession>A0A699HL86</accession>
<reference evidence="2" key="1">
    <citation type="journal article" date="2019" name="Sci. Rep.">
        <title>Draft genome of Tanacetum cinerariifolium, the natural source of mosquito coil.</title>
        <authorList>
            <person name="Yamashiro T."/>
            <person name="Shiraishi A."/>
            <person name="Satake H."/>
            <person name="Nakayama K."/>
        </authorList>
    </citation>
    <scope>NUCLEOTIDE SEQUENCE</scope>
</reference>
<evidence type="ECO:0008006" key="3">
    <source>
        <dbReference type="Google" id="ProtNLM"/>
    </source>
</evidence>
<proteinExistence type="predicted"/>
<protein>
    <recommendedName>
        <fullName evidence="3">Zinc knuckle CX2CX4HX4C</fullName>
    </recommendedName>
</protein>
<feature type="region of interest" description="Disordered" evidence="1">
    <location>
        <begin position="109"/>
        <end position="133"/>
    </location>
</feature>
<comment type="caution">
    <text evidence="2">The sequence shown here is derived from an EMBL/GenBank/DDBJ whole genome shotgun (WGS) entry which is preliminary data.</text>
</comment>
<gene>
    <name evidence="2" type="ORF">Tci_409126</name>
</gene>
<organism evidence="2">
    <name type="scientific">Tanacetum cinerariifolium</name>
    <name type="common">Dalmatian daisy</name>
    <name type="synonym">Chrysanthemum cinerariifolium</name>
    <dbReference type="NCBI Taxonomy" id="118510"/>
    <lineage>
        <taxon>Eukaryota</taxon>
        <taxon>Viridiplantae</taxon>
        <taxon>Streptophyta</taxon>
        <taxon>Embryophyta</taxon>
        <taxon>Tracheophyta</taxon>
        <taxon>Spermatophyta</taxon>
        <taxon>Magnoliopsida</taxon>
        <taxon>eudicotyledons</taxon>
        <taxon>Gunneridae</taxon>
        <taxon>Pentapetalae</taxon>
        <taxon>asterids</taxon>
        <taxon>campanulids</taxon>
        <taxon>Asterales</taxon>
        <taxon>Asteraceae</taxon>
        <taxon>Asteroideae</taxon>
        <taxon>Anthemideae</taxon>
        <taxon>Anthemidinae</taxon>
        <taxon>Tanacetum</taxon>
    </lineage>
</organism>